<evidence type="ECO:0008006" key="5">
    <source>
        <dbReference type="Google" id="ProtNLM"/>
    </source>
</evidence>
<dbReference type="Pfam" id="PF03401">
    <property type="entry name" value="TctC"/>
    <property type="match status" value="1"/>
</dbReference>
<evidence type="ECO:0000313" key="3">
    <source>
        <dbReference type="EMBL" id="ARP95140.1"/>
    </source>
</evidence>
<protein>
    <recommendedName>
        <fullName evidence="5">ABC transporter substrate-binding protein</fullName>
    </recommendedName>
</protein>
<organism evidence="3 4">
    <name type="scientific">Bordetella genomosp. 13</name>
    <dbReference type="NCBI Taxonomy" id="463040"/>
    <lineage>
        <taxon>Bacteria</taxon>
        <taxon>Pseudomonadati</taxon>
        <taxon>Pseudomonadota</taxon>
        <taxon>Betaproteobacteria</taxon>
        <taxon>Burkholderiales</taxon>
        <taxon>Alcaligenaceae</taxon>
        <taxon>Bordetella</taxon>
    </lineage>
</organism>
<sequence length="319" mass="32997">MYLSILKRLAVGVLGLAAAAAAHAQSTTSLVIAFPAGGPADSLARIVASQLEKELKHPVLVENKPGGNGAIAATYVGRSRPDGNTLFLSSVGAISINPAIYPKLIYDPIKDFAPISLLVSVPEVLIVGAGSPIQSAKEFVAKAKGEGLSMASSGVGSMPHMAIVQLKKAAGANILHVPYKGAAPAITDTIGGQVAGFIGDVSGLLPQVKAGKARALAIAAPKRSAVLPDVPTFDELGVPDVYANNWYGLFAPKDTPAEKVAELNKLIVKVMASPELKAYAESTGVELSPTSAQQFADLVRDDTKKWGDLSRAEGIQMEN</sequence>
<dbReference type="CDD" id="cd07012">
    <property type="entry name" value="PBP2_Bug_TTT"/>
    <property type="match status" value="1"/>
</dbReference>
<keyword evidence="2" id="KW-0732">Signal</keyword>
<feature type="chain" id="PRO_5013389231" description="ABC transporter substrate-binding protein" evidence="2">
    <location>
        <begin position="25"/>
        <end position="319"/>
    </location>
</feature>
<keyword evidence="4" id="KW-1185">Reference proteome</keyword>
<gene>
    <name evidence="3" type="ORF">CAL15_12580</name>
</gene>
<accession>A0A1W6ZDB3</accession>
<evidence type="ECO:0000256" key="1">
    <source>
        <dbReference type="ARBA" id="ARBA00006987"/>
    </source>
</evidence>
<dbReference type="EMBL" id="CP021111">
    <property type="protein sequence ID" value="ARP95140.1"/>
    <property type="molecule type" value="Genomic_DNA"/>
</dbReference>
<dbReference type="InterPro" id="IPR042100">
    <property type="entry name" value="Bug_dom1"/>
</dbReference>
<dbReference type="InterPro" id="IPR005064">
    <property type="entry name" value="BUG"/>
</dbReference>
<proteinExistence type="inferred from homology"/>
<dbReference type="RefSeq" id="WP_086078904.1">
    <property type="nucleotide sequence ID" value="NZ_CP021111.1"/>
</dbReference>
<name>A0A1W6ZDB3_9BORD</name>
<dbReference type="Gene3D" id="3.40.190.150">
    <property type="entry name" value="Bordetella uptake gene, domain 1"/>
    <property type="match status" value="1"/>
</dbReference>
<dbReference type="Proteomes" id="UP000194161">
    <property type="component" value="Chromosome"/>
</dbReference>
<dbReference type="AlphaFoldDB" id="A0A1W6ZDB3"/>
<dbReference type="Gene3D" id="3.40.190.10">
    <property type="entry name" value="Periplasmic binding protein-like II"/>
    <property type="match status" value="1"/>
</dbReference>
<dbReference type="KEGG" id="bgm:CAL15_12580"/>
<comment type="similarity">
    <text evidence="1">Belongs to the UPF0065 (bug) family.</text>
</comment>
<evidence type="ECO:0000313" key="4">
    <source>
        <dbReference type="Proteomes" id="UP000194161"/>
    </source>
</evidence>
<dbReference type="PIRSF" id="PIRSF017082">
    <property type="entry name" value="YflP"/>
    <property type="match status" value="1"/>
</dbReference>
<dbReference type="SUPFAM" id="SSF53850">
    <property type="entry name" value="Periplasmic binding protein-like II"/>
    <property type="match status" value="1"/>
</dbReference>
<dbReference type="PANTHER" id="PTHR42928:SF5">
    <property type="entry name" value="BLR1237 PROTEIN"/>
    <property type="match status" value="1"/>
</dbReference>
<dbReference type="OrthoDB" id="8678477at2"/>
<reference evidence="3 4" key="1">
    <citation type="submission" date="2017-05" db="EMBL/GenBank/DDBJ databases">
        <title>Complete and WGS of Bordetella genogroups.</title>
        <authorList>
            <person name="Spilker T."/>
            <person name="LiPuma J."/>
        </authorList>
    </citation>
    <scope>NUCLEOTIDE SEQUENCE [LARGE SCALE GENOMIC DNA]</scope>
    <source>
        <strain evidence="3 4">AU7206</strain>
    </source>
</reference>
<feature type="signal peptide" evidence="2">
    <location>
        <begin position="1"/>
        <end position="24"/>
    </location>
</feature>
<evidence type="ECO:0000256" key="2">
    <source>
        <dbReference type="SAM" id="SignalP"/>
    </source>
</evidence>
<dbReference type="STRING" id="463040.CAL15_12580"/>
<dbReference type="PANTHER" id="PTHR42928">
    <property type="entry name" value="TRICARBOXYLATE-BINDING PROTEIN"/>
    <property type="match status" value="1"/>
</dbReference>